<evidence type="ECO:0000256" key="3">
    <source>
        <dbReference type="ARBA" id="ARBA00023274"/>
    </source>
</evidence>
<dbReference type="InterPro" id="IPR005756">
    <property type="entry name" value="Ribosomal_uL24_euk/arc"/>
</dbReference>
<dbReference type="PANTHER" id="PTHR11143">
    <property type="entry name" value="60S RIBOSOMAL PROTEIN L26 FAMILY MEMBER"/>
    <property type="match status" value="1"/>
</dbReference>
<dbReference type="InterPro" id="IPR008991">
    <property type="entry name" value="Translation_prot_SH3-like_sf"/>
</dbReference>
<comment type="similarity">
    <text evidence="1">Belongs to the universal ribosomal protein uL24 family.</text>
</comment>
<dbReference type="OrthoDB" id="1688503at2759"/>
<keyword evidence="3" id="KW-0687">Ribonucleoprotein</keyword>
<dbReference type="Gene3D" id="2.30.30.30">
    <property type="match status" value="1"/>
</dbReference>
<dbReference type="EMBL" id="AFNH02000595">
    <property type="protein sequence ID" value="EZG66547.1"/>
    <property type="molecule type" value="Genomic_DNA"/>
</dbReference>
<dbReference type="SUPFAM" id="SSF50104">
    <property type="entry name" value="Translation proteins SH3-like domain"/>
    <property type="match status" value="1"/>
</dbReference>
<dbReference type="RefSeq" id="XP_011130617.1">
    <property type="nucleotide sequence ID" value="XM_011132315.1"/>
</dbReference>
<gene>
    <name evidence="5" type="ORF">GNI_079630</name>
</gene>
<comment type="caution">
    <text evidence="5">The sequence shown here is derived from an EMBL/GenBank/DDBJ whole genome shotgun (WGS) entry which is preliminary data.</text>
</comment>
<dbReference type="SMART" id="SM00739">
    <property type="entry name" value="KOW"/>
    <property type="match status" value="1"/>
</dbReference>
<name>A0A023B6H3_GRENI</name>
<proteinExistence type="inferred from homology"/>
<dbReference type="Pfam" id="PF00467">
    <property type="entry name" value="KOW"/>
    <property type="match status" value="1"/>
</dbReference>
<dbReference type="AlphaFoldDB" id="A0A023B6H3"/>
<evidence type="ECO:0000256" key="1">
    <source>
        <dbReference type="ARBA" id="ARBA00010618"/>
    </source>
</evidence>
<dbReference type="InterPro" id="IPR014722">
    <property type="entry name" value="Rib_uL2_dom2"/>
</dbReference>
<dbReference type="GeneID" id="22912904"/>
<evidence type="ECO:0000313" key="6">
    <source>
        <dbReference type="Proteomes" id="UP000019763"/>
    </source>
</evidence>
<dbReference type="OMA" id="VRIMRGD"/>
<dbReference type="eggNOG" id="KOG3401">
    <property type="taxonomic scope" value="Eukaryota"/>
</dbReference>
<dbReference type="InterPro" id="IPR005824">
    <property type="entry name" value="KOW"/>
</dbReference>
<dbReference type="InterPro" id="IPR041988">
    <property type="entry name" value="Ribosomal_uL24_KOW"/>
</dbReference>
<feature type="domain" description="KOW" evidence="4">
    <location>
        <begin position="48"/>
        <end position="75"/>
    </location>
</feature>
<protein>
    <submittedName>
        <fullName evidence="5">60S ribosomal protein L26</fullName>
    </submittedName>
</protein>
<dbReference type="GO" id="GO:0003735">
    <property type="term" value="F:structural constituent of ribosome"/>
    <property type="evidence" value="ECO:0007669"/>
    <property type="project" value="InterPro"/>
</dbReference>
<reference evidence="5" key="1">
    <citation type="submission" date="2013-12" db="EMBL/GenBank/DDBJ databases">
        <authorList>
            <person name="Omoto C.K."/>
            <person name="Sibley D."/>
            <person name="Venepally P."/>
            <person name="Hadjithomas M."/>
            <person name="Karamycheva S."/>
            <person name="Brunk B."/>
            <person name="Roos D."/>
            <person name="Caler E."/>
            <person name="Lorenzi H."/>
        </authorList>
    </citation>
    <scope>NUCLEOTIDE SEQUENCE</scope>
</reference>
<evidence type="ECO:0000259" key="4">
    <source>
        <dbReference type="SMART" id="SM00739"/>
    </source>
</evidence>
<dbReference type="GO" id="GO:0006412">
    <property type="term" value="P:translation"/>
    <property type="evidence" value="ECO:0007669"/>
    <property type="project" value="InterPro"/>
</dbReference>
<sequence length="123" mass="14310">MKFNPRVSSKPGKVRKALYTATVHQKYKMMSSRLTKEAQKETGIKVLPIHKGDEVVVMRGKHRSLTGKVTEVSRRKMRVCIENIDRENSKQQKKPIFFPPCALRITKPFVTETRQAVLDRRHH</sequence>
<organism evidence="5 6">
    <name type="scientific">Gregarina niphandrodes</name>
    <name type="common">Septate eugregarine</name>
    <dbReference type="NCBI Taxonomy" id="110365"/>
    <lineage>
        <taxon>Eukaryota</taxon>
        <taxon>Sar</taxon>
        <taxon>Alveolata</taxon>
        <taxon>Apicomplexa</taxon>
        <taxon>Conoidasida</taxon>
        <taxon>Gregarinasina</taxon>
        <taxon>Eugregarinorida</taxon>
        <taxon>Gregarinidae</taxon>
        <taxon>Gregarina</taxon>
    </lineage>
</organism>
<dbReference type="CDD" id="cd06089">
    <property type="entry name" value="KOW_RPL26"/>
    <property type="match status" value="1"/>
</dbReference>
<keyword evidence="2 5" id="KW-0689">Ribosomal protein</keyword>
<keyword evidence="6" id="KW-1185">Reference proteome</keyword>
<evidence type="ECO:0000256" key="2">
    <source>
        <dbReference type="ARBA" id="ARBA00022980"/>
    </source>
</evidence>
<dbReference type="NCBIfam" id="TIGR01080">
    <property type="entry name" value="rplX_A_E"/>
    <property type="match status" value="1"/>
</dbReference>
<accession>A0A023B6H3</accession>
<evidence type="ECO:0000313" key="5">
    <source>
        <dbReference type="EMBL" id="EZG66547.1"/>
    </source>
</evidence>
<dbReference type="GO" id="GO:0003723">
    <property type="term" value="F:RNA binding"/>
    <property type="evidence" value="ECO:0007669"/>
    <property type="project" value="InterPro"/>
</dbReference>
<dbReference type="GO" id="GO:0015934">
    <property type="term" value="C:large ribosomal subunit"/>
    <property type="evidence" value="ECO:0007669"/>
    <property type="project" value="InterPro"/>
</dbReference>
<dbReference type="Pfam" id="PF16906">
    <property type="entry name" value="Ribosomal_L26"/>
    <property type="match status" value="1"/>
</dbReference>
<dbReference type="VEuPathDB" id="CryptoDB:GNI_079630"/>
<dbReference type="Proteomes" id="UP000019763">
    <property type="component" value="Unassembled WGS sequence"/>
</dbReference>